<dbReference type="NCBIfam" id="TIGR00548">
    <property type="entry name" value="lolB"/>
    <property type="match status" value="1"/>
</dbReference>
<evidence type="ECO:0000256" key="6">
    <source>
        <dbReference type="ARBA" id="ARBA00023186"/>
    </source>
</evidence>
<protein>
    <recommendedName>
        <fullName evidence="8">Outer-membrane lipoprotein LolB</fullName>
    </recommendedName>
</protein>
<keyword evidence="4" id="KW-0653">Protein transport</keyword>
<evidence type="ECO:0000256" key="2">
    <source>
        <dbReference type="ARBA" id="ARBA00011245"/>
    </source>
</evidence>
<evidence type="ECO:0000256" key="5">
    <source>
        <dbReference type="ARBA" id="ARBA00023136"/>
    </source>
</evidence>
<dbReference type="HAMAP" id="MF_00233">
    <property type="entry name" value="LolB"/>
    <property type="match status" value="1"/>
</dbReference>
<keyword evidence="5" id="KW-0472">Membrane</keyword>
<comment type="subunit">
    <text evidence="2">Monomer.</text>
</comment>
<sequence length="209" mass="23963">MKSLRIILLLPVIVWLSACTTALKDEAIDKVDWSSQQKANSQIQRWTISGRISVQNGDDGAQLDYEWKQLNSTDYDIRLQAPLGMATVWINGRANGVSLKTSSGEELFDDDVDKLMLRLNGWSLPVKGLHYWVRGLPSPDSRYTVPQWNENGLPAVILQDGWDINFRKHTLINQQFVLPRKVFVTRAADNTREEVEVRMIIRKWLISND</sequence>
<comment type="subcellular location">
    <subcellularLocation>
        <location evidence="1">Cell outer membrane</location>
    </subcellularLocation>
</comment>
<dbReference type="GO" id="GO:0015031">
    <property type="term" value="P:protein transport"/>
    <property type="evidence" value="ECO:0007669"/>
    <property type="project" value="UniProtKB-KW"/>
</dbReference>
<accession>A0A3B0XB49</accession>
<evidence type="ECO:0000256" key="3">
    <source>
        <dbReference type="ARBA" id="ARBA00022448"/>
    </source>
</evidence>
<dbReference type="SUPFAM" id="SSF89392">
    <property type="entry name" value="Prokaryotic lipoproteins and lipoprotein localization factors"/>
    <property type="match status" value="1"/>
</dbReference>
<keyword evidence="3" id="KW-0813">Transport</keyword>
<dbReference type="Gene3D" id="2.50.20.10">
    <property type="entry name" value="Lipoprotein localisation LolA/LolB/LppX"/>
    <property type="match status" value="1"/>
</dbReference>
<evidence type="ECO:0008006" key="8">
    <source>
        <dbReference type="Google" id="ProtNLM"/>
    </source>
</evidence>
<organism evidence="7">
    <name type="scientific">hydrothermal vent metagenome</name>
    <dbReference type="NCBI Taxonomy" id="652676"/>
    <lineage>
        <taxon>unclassified sequences</taxon>
        <taxon>metagenomes</taxon>
        <taxon>ecological metagenomes</taxon>
    </lineage>
</organism>
<evidence type="ECO:0000313" key="7">
    <source>
        <dbReference type="EMBL" id="VAW65478.1"/>
    </source>
</evidence>
<reference evidence="7" key="1">
    <citation type="submission" date="2018-06" db="EMBL/GenBank/DDBJ databases">
        <authorList>
            <person name="Zhirakovskaya E."/>
        </authorList>
    </citation>
    <scope>NUCLEOTIDE SEQUENCE</scope>
</reference>
<dbReference type="AlphaFoldDB" id="A0A3B0XB49"/>
<dbReference type="InterPro" id="IPR004565">
    <property type="entry name" value="OM_lipoprot_LolB"/>
</dbReference>
<dbReference type="Pfam" id="PF03550">
    <property type="entry name" value="LolB"/>
    <property type="match status" value="1"/>
</dbReference>
<evidence type="ECO:0000256" key="4">
    <source>
        <dbReference type="ARBA" id="ARBA00022927"/>
    </source>
</evidence>
<dbReference type="CDD" id="cd16326">
    <property type="entry name" value="LolB"/>
    <property type="match status" value="1"/>
</dbReference>
<dbReference type="EMBL" id="UOFI01000067">
    <property type="protein sequence ID" value="VAW65478.1"/>
    <property type="molecule type" value="Genomic_DNA"/>
</dbReference>
<proteinExistence type="inferred from homology"/>
<dbReference type="InterPro" id="IPR029046">
    <property type="entry name" value="LolA/LolB/LppX"/>
</dbReference>
<keyword evidence="6" id="KW-0143">Chaperone</keyword>
<gene>
    <name evidence="7" type="ORF">MNBD_GAMMA09-2995</name>
</gene>
<evidence type="ECO:0000256" key="1">
    <source>
        <dbReference type="ARBA" id="ARBA00004442"/>
    </source>
</evidence>
<name>A0A3B0XB49_9ZZZZ</name>
<dbReference type="GO" id="GO:0009279">
    <property type="term" value="C:cell outer membrane"/>
    <property type="evidence" value="ECO:0007669"/>
    <property type="project" value="UniProtKB-SubCell"/>
</dbReference>
<dbReference type="PROSITE" id="PS51257">
    <property type="entry name" value="PROKAR_LIPOPROTEIN"/>
    <property type="match status" value="1"/>
</dbReference>